<dbReference type="InterPro" id="IPR019897">
    <property type="entry name" value="RidA_CS"/>
</dbReference>
<evidence type="ECO:0000313" key="3">
    <source>
        <dbReference type="Proteomes" id="UP000247118"/>
    </source>
</evidence>
<dbReference type="RefSeq" id="WP_004018941.1">
    <property type="nucleotide sequence ID" value="NZ_CABEIC010000002.1"/>
</dbReference>
<protein>
    <submittedName>
        <fullName evidence="2">RidA family protein</fullName>
    </submittedName>
</protein>
<dbReference type="GO" id="GO:0019239">
    <property type="term" value="F:deaminase activity"/>
    <property type="evidence" value="ECO:0007669"/>
    <property type="project" value="TreeGrafter"/>
</dbReference>
<evidence type="ECO:0000256" key="1">
    <source>
        <dbReference type="ARBA" id="ARBA00010552"/>
    </source>
</evidence>
<dbReference type="Pfam" id="PF01042">
    <property type="entry name" value="Ribonuc_L-PSP"/>
    <property type="match status" value="1"/>
</dbReference>
<dbReference type="AlphaFoldDB" id="A0AAD0KGH5"/>
<dbReference type="PANTHER" id="PTHR11803:SF58">
    <property type="entry name" value="PROTEIN HMF1-RELATED"/>
    <property type="match status" value="1"/>
</dbReference>
<dbReference type="PANTHER" id="PTHR11803">
    <property type="entry name" value="2-IMINOBUTANOATE/2-IMINOPROPANOATE DEAMINASE RIDA"/>
    <property type="match status" value="1"/>
</dbReference>
<dbReference type="Gene3D" id="3.30.1330.40">
    <property type="entry name" value="RutC-like"/>
    <property type="match status" value="1"/>
</dbReference>
<dbReference type="Proteomes" id="UP000247118">
    <property type="component" value="Chromosome"/>
</dbReference>
<reference evidence="2 3" key="1">
    <citation type="submission" date="2018-05" db="EMBL/GenBank/DDBJ databases">
        <title>Complete genome sequence of Gordonia terrae NRRL B-16283.</title>
        <authorList>
            <person name="Garlena R.A."/>
            <person name="Russell D.A."/>
            <person name="Hatfull G.F."/>
        </authorList>
    </citation>
    <scope>NUCLEOTIDE SEQUENCE [LARGE SCALE GENOMIC DNA]</scope>
    <source>
        <strain evidence="2 3">NRRL B-16283</strain>
    </source>
</reference>
<proteinExistence type="inferred from homology"/>
<sequence length="127" mass="13255">MTTTAATDFAAEDQNTAHPYSPAFAVAGFGFVSGALSVDENGVAVPGVDAALDAAMARLGERLATIDMTLADVVKTTYFVTDVSLRDAANRHYESVFATPRPARSFVEVAALPYGATVEIEAIAHTS</sequence>
<dbReference type="CDD" id="cd00448">
    <property type="entry name" value="YjgF_YER057c_UK114_family"/>
    <property type="match status" value="1"/>
</dbReference>
<dbReference type="SUPFAM" id="SSF55298">
    <property type="entry name" value="YjgF-like"/>
    <property type="match status" value="1"/>
</dbReference>
<dbReference type="PROSITE" id="PS01094">
    <property type="entry name" value="UPF0076"/>
    <property type="match status" value="1"/>
</dbReference>
<dbReference type="InterPro" id="IPR035959">
    <property type="entry name" value="RutC-like_sf"/>
</dbReference>
<comment type="similarity">
    <text evidence="1">Belongs to the RutC family.</text>
</comment>
<organism evidence="2 3">
    <name type="scientific">Gordonia terrae</name>
    <dbReference type="NCBI Taxonomy" id="2055"/>
    <lineage>
        <taxon>Bacteria</taxon>
        <taxon>Bacillati</taxon>
        <taxon>Actinomycetota</taxon>
        <taxon>Actinomycetes</taxon>
        <taxon>Mycobacteriales</taxon>
        <taxon>Gordoniaceae</taxon>
        <taxon>Gordonia</taxon>
    </lineage>
</organism>
<dbReference type="GO" id="GO:0005829">
    <property type="term" value="C:cytosol"/>
    <property type="evidence" value="ECO:0007669"/>
    <property type="project" value="TreeGrafter"/>
</dbReference>
<dbReference type="InterPro" id="IPR006175">
    <property type="entry name" value="YjgF/YER057c/UK114"/>
</dbReference>
<dbReference type="KEGG" id="gta:BCM27_23235"/>
<dbReference type="GeneID" id="32690785"/>
<accession>A0AAD0KGH5</accession>
<dbReference type="EMBL" id="CP029604">
    <property type="protein sequence ID" value="AWO86081.1"/>
    <property type="molecule type" value="Genomic_DNA"/>
</dbReference>
<name>A0AAD0KGH5_9ACTN</name>
<evidence type="ECO:0000313" key="2">
    <source>
        <dbReference type="EMBL" id="AWO86081.1"/>
    </source>
</evidence>
<gene>
    <name evidence="2" type="ORF">DLJ61_23485</name>
</gene>